<comment type="caution">
    <text evidence="2">The sequence shown here is derived from an EMBL/GenBank/DDBJ whole genome shotgun (WGS) entry which is preliminary data.</text>
</comment>
<feature type="chain" id="PRO_5004473509" description="Outer membrane protein beta-barrel domain-containing protein" evidence="1">
    <location>
        <begin position="20"/>
        <end position="168"/>
    </location>
</feature>
<evidence type="ECO:0000256" key="1">
    <source>
        <dbReference type="SAM" id="SignalP"/>
    </source>
</evidence>
<protein>
    <recommendedName>
        <fullName evidence="4">Outer membrane protein beta-barrel domain-containing protein</fullName>
    </recommendedName>
</protein>
<reference evidence="2 3" key="1">
    <citation type="submission" date="2013-04" db="EMBL/GenBank/DDBJ databases">
        <title>The Genome Sequence of Bacteroides uniformis dnLKV2.</title>
        <authorList>
            <consortium name="The Broad Institute Genomics Platform"/>
            <consortium name="The Broad Institute Genome Sequencing Center for Infectious Disease"/>
            <person name="Earl A."/>
            <person name="Xavier R."/>
            <person name="Kuhn K."/>
            <person name="Stappenbeck T."/>
            <person name="Walker B."/>
            <person name="Young S."/>
            <person name="Zeng Q."/>
            <person name="Gargeya S."/>
            <person name="Fitzgerald M."/>
            <person name="Haas B."/>
            <person name="Abouelleil A."/>
            <person name="Allen A.W."/>
            <person name="Alvarado L."/>
            <person name="Arachchi H.M."/>
            <person name="Berlin A.M."/>
            <person name="Chapman S.B."/>
            <person name="Gainer-Dewar J."/>
            <person name="Goldberg J."/>
            <person name="Griggs A."/>
            <person name="Gujja S."/>
            <person name="Hansen M."/>
            <person name="Howarth C."/>
            <person name="Imamovic A."/>
            <person name="Ireland A."/>
            <person name="Larimer J."/>
            <person name="McCowan C."/>
            <person name="Murphy C."/>
            <person name="Pearson M."/>
            <person name="Poon T.W."/>
            <person name="Priest M."/>
            <person name="Roberts A."/>
            <person name="Saif S."/>
            <person name="Shea T."/>
            <person name="Sisk P."/>
            <person name="Sykes S."/>
            <person name="Wortman J."/>
            <person name="Nusbaum C."/>
            <person name="Birren B."/>
        </authorList>
    </citation>
    <scope>NUCLEOTIDE SEQUENCE [LARGE SCALE GENOMIC DNA]</scope>
    <source>
        <strain evidence="3">dnLKV2</strain>
    </source>
</reference>
<dbReference type="EMBL" id="ASSO01000014">
    <property type="protein sequence ID" value="EOS05098.1"/>
    <property type="molecule type" value="Genomic_DNA"/>
</dbReference>
<evidence type="ECO:0000313" key="2">
    <source>
        <dbReference type="EMBL" id="EOS05098.1"/>
    </source>
</evidence>
<evidence type="ECO:0000313" key="3">
    <source>
        <dbReference type="Proteomes" id="UP000014212"/>
    </source>
</evidence>
<evidence type="ECO:0008006" key="4">
    <source>
        <dbReference type="Google" id="ProtNLM"/>
    </source>
</evidence>
<keyword evidence="1" id="KW-0732">Signal</keyword>
<dbReference type="Gene3D" id="2.40.160.20">
    <property type="match status" value="1"/>
</dbReference>
<dbReference type="Proteomes" id="UP000014212">
    <property type="component" value="Unassembled WGS sequence"/>
</dbReference>
<dbReference type="AlphaFoldDB" id="R9HM31"/>
<dbReference type="HOGENOM" id="CLU_1583301_0_0_10"/>
<feature type="signal peptide" evidence="1">
    <location>
        <begin position="1"/>
        <end position="19"/>
    </location>
</feature>
<dbReference type="PATRIC" id="fig|1235787.3.peg.4095"/>
<dbReference type="RefSeq" id="WP_016274457.1">
    <property type="nucleotide sequence ID" value="NZ_KE159491.1"/>
</dbReference>
<name>R9HM31_BACUN</name>
<sequence length="168" mass="18743">MRKIIFISVLLCLAMGASAQYIGSQYWNISGGLVIDENQPHGSIGTGKVFKGYKLGAVLGYRNLNNDQVKANTVTVGPEFAYYLLHGSRFSLSGLVAASIGFQRADEKTELVRLKRHRAFVYGYEVGIRPELLITPKFALTAEYRFNMLFNSVVRNNNYVGLGCIFYL</sequence>
<dbReference type="InterPro" id="IPR011250">
    <property type="entry name" value="OMP/PagP_B-barrel"/>
</dbReference>
<organism evidence="2 3">
    <name type="scientific">Bacteroides uniformis dnLKV2</name>
    <dbReference type="NCBI Taxonomy" id="1235787"/>
    <lineage>
        <taxon>Bacteria</taxon>
        <taxon>Pseudomonadati</taxon>
        <taxon>Bacteroidota</taxon>
        <taxon>Bacteroidia</taxon>
        <taxon>Bacteroidales</taxon>
        <taxon>Bacteroidaceae</taxon>
        <taxon>Bacteroides</taxon>
    </lineage>
</organism>
<gene>
    <name evidence="2" type="ORF">C801_04029</name>
</gene>
<proteinExistence type="predicted"/>
<accession>R9HM31</accession>
<dbReference type="SUPFAM" id="SSF56925">
    <property type="entry name" value="OMPA-like"/>
    <property type="match status" value="1"/>
</dbReference>